<dbReference type="RefSeq" id="XP_021333435.1">
    <property type="nucleotide sequence ID" value="XM_021477760.2"/>
</dbReference>
<dbReference type="ZFIN" id="ZDB-GENE-141216-207">
    <property type="gene designation" value="si:ch211-196p9.1"/>
</dbReference>
<evidence type="ECO:0000313" key="5">
    <source>
        <dbReference type="ZFIN" id="ZDB-GENE-141216-207"/>
    </source>
</evidence>
<dbReference type="AGR" id="ZFIN:ZDB-GENE-141216-207"/>
<keyword evidence="3" id="KW-1185">Reference proteome</keyword>
<accession>A0A8M9QHL0</accession>
<evidence type="ECO:0000313" key="4">
    <source>
        <dbReference type="RefSeq" id="XP_021333435.1"/>
    </source>
</evidence>
<reference evidence="4" key="3">
    <citation type="submission" date="2025-04" db="UniProtKB">
        <authorList>
            <consortium name="RefSeq"/>
        </authorList>
    </citation>
    <scope>IDENTIFICATION</scope>
    <source>
        <strain evidence="4">Tuebingen</strain>
    </source>
</reference>
<evidence type="ECO:0000256" key="1">
    <source>
        <dbReference type="SAM" id="MobiDB-lite"/>
    </source>
</evidence>
<dbReference type="KEGG" id="dre:563968"/>
<evidence type="ECO:0000313" key="3">
    <source>
        <dbReference type="Proteomes" id="UP000000437"/>
    </source>
</evidence>
<reference evidence="2" key="2">
    <citation type="submission" date="2015-11" db="UniProtKB">
        <authorList>
            <consortium name="Ensembl"/>
        </authorList>
    </citation>
    <scope>IDENTIFICATION</scope>
    <source>
        <strain evidence="2">Tuebingen</strain>
    </source>
</reference>
<feature type="region of interest" description="Disordered" evidence="1">
    <location>
        <begin position="418"/>
        <end position="446"/>
    </location>
</feature>
<feature type="compositionally biased region" description="Polar residues" evidence="1">
    <location>
        <begin position="429"/>
        <end position="446"/>
    </location>
</feature>
<dbReference type="PANTHER" id="PTHR31025">
    <property type="entry name" value="SI:CH211-196P9.1-RELATED"/>
    <property type="match status" value="1"/>
</dbReference>
<dbReference type="OrthoDB" id="8963080at2759"/>
<dbReference type="Bgee" id="ENSDARG00000101750">
    <property type="expression patterns" value="Expressed in blastula and 20 other cell types or tissues"/>
</dbReference>
<accession>A0A0R4IYH0</accession>
<dbReference type="Ensembl" id="ENSDART00000162994.2">
    <property type="protein sequence ID" value="ENSDARP00000140718.1"/>
    <property type="gene ID" value="ENSDARG00000101750.2"/>
</dbReference>
<dbReference type="AlphaFoldDB" id="A0A8M9QHL0"/>
<gene>
    <name evidence="2 4 5" type="primary">si:ch211-196p9.1</name>
</gene>
<dbReference type="Proteomes" id="UP000000437">
    <property type="component" value="Chromosome 7"/>
</dbReference>
<reference evidence="2 3" key="1">
    <citation type="journal article" date="2013" name="Nature">
        <title>The zebrafish reference genome sequence and its relationship to the human genome.</title>
        <authorList>
            <consortium name="Genome Reference Consortium Zebrafish"/>
            <person name="Howe K."/>
            <person name="Clark M.D."/>
            <person name="Torroja C.F."/>
            <person name="Torrance J."/>
            <person name="Berthelot C."/>
            <person name="Muffato M."/>
            <person name="Collins J.E."/>
            <person name="Humphray S."/>
            <person name="McLaren K."/>
            <person name="Matthews L."/>
            <person name="McLaren S."/>
            <person name="Sealy I."/>
            <person name="Caccamo M."/>
            <person name="Churcher C."/>
            <person name="Scott C."/>
            <person name="Barrett J.C."/>
            <person name="Koch R."/>
            <person name="Rauch G.J."/>
            <person name="White S."/>
            <person name="Chow W."/>
            <person name="Kilian B."/>
            <person name="Quintais L.T."/>
            <person name="Guerra-Assuncao J.A."/>
            <person name="Zhou Y."/>
            <person name="Gu Y."/>
            <person name="Yen J."/>
            <person name="Vogel J.H."/>
            <person name="Eyre T."/>
            <person name="Redmond S."/>
            <person name="Banerjee R."/>
            <person name="Chi J."/>
            <person name="Fu B."/>
            <person name="Langley E."/>
            <person name="Maguire S.F."/>
            <person name="Laird G.K."/>
            <person name="Lloyd D."/>
            <person name="Kenyon E."/>
            <person name="Donaldson S."/>
            <person name="Sehra H."/>
            <person name="Almeida-King J."/>
            <person name="Loveland J."/>
            <person name="Trevanion S."/>
            <person name="Jones M."/>
            <person name="Quail M."/>
            <person name="Willey D."/>
            <person name="Hunt A."/>
            <person name="Burton J."/>
            <person name="Sims S."/>
            <person name="McLay K."/>
            <person name="Plumb B."/>
            <person name="Davis J."/>
            <person name="Clee C."/>
            <person name="Oliver K."/>
            <person name="Clark R."/>
            <person name="Riddle C."/>
            <person name="Elliot D."/>
            <person name="Eliott D."/>
            <person name="Threadgold G."/>
            <person name="Harden G."/>
            <person name="Ware D."/>
            <person name="Begum S."/>
            <person name="Mortimore B."/>
            <person name="Mortimer B."/>
            <person name="Kerry G."/>
            <person name="Heath P."/>
            <person name="Phillimore B."/>
            <person name="Tracey A."/>
            <person name="Corby N."/>
            <person name="Dunn M."/>
            <person name="Johnson C."/>
            <person name="Wood J."/>
            <person name="Clark S."/>
            <person name="Pelan S."/>
            <person name="Griffiths G."/>
            <person name="Smith M."/>
            <person name="Glithero R."/>
            <person name="Howden P."/>
            <person name="Barker N."/>
            <person name="Lloyd C."/>
            <person name="Stevens C."/>
            <person name="Harley J."/>
            <person name="Holt K."/>
            <person name="Panagiotidis G."/>
            <person name="Lovell J."/>
            <person name="Beasley H."/>
            <person name="Henderson C."/>
            <person name="Gordon D."/>
            <person name="Auger K."/>
            <person name="Wright D."/>
            <person name="Collins J."/>
            <person name="Raisen C."/>
            <person name="Dyer L."/>
            <person name="Leung K."/>
            <person name="Robertson L."/>
            <person name="Ambridge K."/>
            <person name="Leongamornlert D."/>
            <person name="McGuire S."/>
            <person name="Gilderthorp R."/>
            <person name="Griffiths C."/>
            <person name="Manthravadi D."/>
            <person name="Nichol S."/>
            <person name="Barker G."/>
            <person name="Whitehead S."/>
            <person name="Kay M."/>
            <person name="Brown J."/>
            <person name="Murnane C."/>
            <person name="Gray E."/>
            <person name="Humphries M."/>
            <person name="Sycamore N."/>
            <person name="Barker D."/>
            <person name="Saunders D."/>
            <person name="Wallis J."/>
            <person name="Babbage A."/>
            <person name="Hammond S."/>
            <person name="Mashreghi-Mohammadi M."/>
            <person name="Barr L."/>
            <person name="Martin S."/>
            <person name="Wray P."/>
            <person name="Ellington A."/>
            <person name="Matthews N."/>
            <person name="Ellwood M."/>
            <person name="Woodmansey R."/>
            <person name="Clark G."/>
            <person name="Cooper J."/>
            <person name="Cooper J."/>
            <person name="Tromans A."/>
            <person name="Grafham D."/>
            <person name="Skuce C."/>
            <person name="Pandian R."/>
            <person name="Andrews R."/>
            <person name="Harrison E."/>
            <person name="Kimberley A."/>
            <person name="Garnett J."/>
            <person name="Fosker N."/>
            <person name="Hall R."/>
            <person name="Garner P."/>
            <person name="Kelly D."/>
            <person name="Bird C."/>
            <person name="Palmer S."/>
            <person name="Gehring I."/>
            <person name="Berger A."/>
            <person name="Dooley C.M."/>
            <person name="Ersan-Urun Z."/>
            <person name="Eser C."/>
            <person name="Geiger H."/>
            <person name="Geisler M."/>
            <person name="Karotki L."/>
            <person name="Kirn A."/>
            <person name="Konantz J."/>
            <person name="Konantz M."/>
            <person name="Oberlander M."/>
            <person name="Rudolph-Geiger S."/>
            <person name="Teucke M."/>
            <person name="Lanz C."/>
            <person name="Raddatz G."/>
            <person name="Osoegawa K."/>
            <person name="Zhu B."/>
            <person name="Rapp A."/>
            <person name="Widaa S."/>
            <person name="Langford C."/>
            <person name="Yang F."/>
            <person name="Schuster S.C."/>
            <person name="Carter N.P."/>
            <person name="Harrow J."/>
            <person name="Ning Z."/>
            <person name="Herrero J."/>
            <person name="Searle S.M."/>
            <person name="Enright A."/>
            <person name="Geisler R."/>
            <person name="Plasterk R.H."/>
            <person name="Lee C."/>
            <person name="Westerfield M."/>
            <person name="de Jong P.J."/>
            <person name="Zon L.I."/>
            <person name="Postlethwait J.H."/>
            <person name="Nusslein-Volhard C."/>
            <person name="Hubbard T.J."/>
            <person name="Roest Crollius H."/>
            <person name="Rogers J."/>
            <person name="Stemple D.L."/>
        </authorList>
    </citation>
    <scope>NUCLEOTIDE SEQUENCE [LARGE SCALE GENOMIC DNA]</scope>
    <source>
        <strain evidence="2">Tuebingen</strain>
    </source>
</reference>
<dbReference type="EMBL" id="CT030016">
    <property type="status" value="NOT_ANNOTATED_CDS"/>
    <property type="molecule type" value="Genomic_DNA"/>
</dbReference>
<dbReference type="GeneID" id="563968"/>
<feature type="region of interest" description="Disordered" evidence="1">
    <location>
        <begin position="90"/>
        <end position="110"/>
    </location>
</feature>
<protein>
    <submittedName>
        <fullName evidence="2 4">Si:ch211-196p9.1</fullName>
    </submittedName>
</protein>
<name>A0A8M9QHL0_DANRE</name>
<evidence type="ECO:0000313" key="2">
    <source>
        <dbReference type="Ensembl" id="ENSDARP00000140718"/>
    </source>
</evidence>
<proteinExistence type="predicted"/>
<organism evidence="3 4">
    <name type="scientific">Danio rerio</name>
    <name type="common">Zebrafish</name>
    <name type="synonym">Brachydanio rerio</name>
    <dbReference type="NCBI Taxonomy" id="7955"/>
    <lineage>
        <taxon>Eukaryota</taxon>
        <taxon>Metazoa</taxon>
        <taxon>Chordata</taxon>
        <taxon>Craniata</taxon>
        <taxon>Vertebrata</taxon>
        <taxon>Euteleostomi</taxon>
        <taxon>Actinopterygii</taxon>
        <taxon>Neopterygii</taxon>
        <taxon>Teleostei</taxon>
        <taxon>Ostariophysi</taxon>
        <taxon>Cypriniformes</taxon>
        <taxon>Danionidae</taxon>
        <taxon>Danioninae</taxon>
        <taxon>Danio</taxon>
    </lineage>
</organism>
<sequence length="906" mass="101247">MLVKVKLGDAQKFFKITDQTLEEFLSAAFLKFGVKAVPGNVKVIDESGTEVDEDVFEEVVKDPSVGILTIKPIADLDTASQQACLVPSNQPQFSSIDSTDSQETLTNEDSSVSKRIRLDDGDAKKLVESVLLQKPGGERIINEYHRTKTLGDATRRKMVNILAADMMEKNGCSRAPPKQVREKYAKGIVALFPCLSDPFSKNGYEHYYDCETGTGYLAWRIKTIQRGLAKERRESLEASVKQPRKIPCSQTNRSCGPVPFSEPDHQMGMNQLDLFTAQTSTDQQITQCLNNQQLSSFEEQALLALSTVRQQAEFTPETFLNEDVSKDDFWSNVQRVIVQTMLVKVKLGDAQKFVKITNLSMTEFLSAAFLKFGVQALPGNVRVIDESGTEVDEDVFEEVVKDPSVGVLTIKPISDLESVPPQPQACPVPSNQPQSSTIDSTDSQETLTIEDRSVSKRLTLDEDAKTLVESVLLQKPGGERIINEYNRTKTLGDLTRRKMVNILAADMMKNGTAPPRQVREKYAKGIVALFPCLSDPFSKNGYEHYYDSETGTGYLAWRIKTIQRGLAKERRASLEASSKRSGEMDELGNQIRLKRMKQLLAQTSTDPQIAQLASFEEQGLSAVSTVMLQSGFAPDTVLSEEECNEAILFMNNCPDEDEIYKKMILTFDYRRKMVLDQTRSSDVLTVFPRFKDIKGLIEQDFVRMFGEGVSSRLLEKWTTAFKMKVIQQCKKLPNTSDVEELLLGAEFPAKVSEETADFFWDSDLSSILLLLHLIPPSAQGRKKPGKVSASQAERNLVVFKKNGTDIEDHLKDIGASSQPYLLAVGAHKSSVDQFFIILHQHAIPCKSSSSLGAFDELFKAHFVFSTPYNAMLNNMYIFIQTTVYNIDVGKVKESPRVAEVRARLLS</sequence>
<dbReference type="PANTHER" id="PTHR31025:SF29">
    <property type="entry name" value="SI:CH211-196P9.1"/>
    <property type="match status" value="1"/>
</dbReference>
<dbReference type="GeneTree" id="ENSGT00940000165263"/>